<dbReference type="AlphaFoldDB" id="A0A9P6JS45"/>
<gene>
    <name evidence="1" type="ORF">CPB83DRAFT_850468</name>
</gene>
<comment type="caution">
    <text evidence="1">The sequence shown here is derived from an EMBL/GenBank/DDBJ whole genome shotgun (WGS) entry which is preliminary data.</text>
</comment>
<evidence type="ECO:0000313" key="2">
    <source>
        <dbReference type="Proteomes" id="UP000807306"/>
    </source>
</evidence>
<keyword evidence="2" id="KW-1185">Reference proteome</keyword>
<protein>
    <recommendedName>
        <fullName evidence="3">BTB domain-containing protein</fullName>
    </recommendedName>
</protein>
<accession>A0A9P6JS45</accession>
<sequence>MSSTESHTFNDPTADITFASCDGVLFKMHKKHLEITTGGFPSFDKLVVDSDPVPLPESAAVLDVLFRFIRPPLDSERNCQPDLSDLDHLLFFSVAEAAEKYMVYGAMNTSMIHMLHTTESNPLEILNHAAKHGYSKLSNKAAALSLSQTDLLLAQKLTHPGVLNRFLIYRAQWTSVKASALQQISVFIASGHQNCAQIQDLRARYLEQTNARPQSGAEIPNPDDSLTCGRNRNRVNGNQTGCQLPLTFLNMLKAQAQALKAFSEVTN</sequence>
<organism evidence="1 2">
    <name type="scientific">Crepidotus variabilis</name>
    <dbReference type="NCBI Taxonomy" id="179855"/>
    <lineage>
        <taxon>Eukaryota</taxon>
        <taxon>Fungi</taxon>
        <taxon>Dikarya</taxon>
        <taxon>Basidiomycota</taxon>
        <taxon>Agaricomycotina</taxon>
        <taxon>Agaricomycetes</taxon>
        <taxon>Agaricomycetidae</taxon>
        <taxon>Agaricales</taxon>
        <taxon>Agaricineae</taxon>
        <taxon>Crepidotaceae</taxon>
        <taxon>Crepidotus</taxon>
    </lineage>
</organism>
<dbReference type="Proteomes" id="UP000807306">
    <property type="component" value="Unassembled WGS sequence"/>
</dbReference>
<dbReference type="OrthoDB" id="3184970at2759"/>
<proteinExistence type="predicted"/>
<reference evidence="1" key="1">
    <citation type="submission" date="2020-11" db="EMBL/GenBank/DDBJ databases">
        <authorList>
            <consortium name="DOE Joint Genome Institute"/>
            <person name="Ahrendt S."/>
            <person name="Riley R."/>
            <person name="Andreopoulos W."/>
            <person name="Labutti K."/>
            <person name="Pangilinan J."/>
            <person name="Ruiz-Duenas F.J."/>
            <person name="Barrasa J.M."/>
            <person name="Sanchez-Garcia M."/>
            <person name="Camarero S."/>
            <person name="Miyauchi S."/>
            <person name="Serrano A."/>
            <person name="Linde D."/>
            <person name="Babiker R."/>
            <person name="Drula E."/>
            <person name="Ayuso-Fernandez I."/>
            <person name="Pacheco R."/>
            <person name="Padilla G."/>
            <person name="Ferreira P."/>
            <person name="Barriuso J."/>
            <person name="Kellner H."/>
            <person name="Castanera R."/>
            <person name="Alfaro M."/>
            <person name="Ramirez L."/>
            <person name="Pisabarro A.G."/>
            <person name="Kuo A."/>
            <person name="Tritt A."/>
            <person name="Lipzen A."/>
            <person name="He G."/>
            <person name="Yan M."/>
            <person name="Ng V."/>
            <person name="Cullen D."/>
            <person name="Martin F."/>
            <person name="Rosso M.-N."/>
            <person name="Henrissat B."/>
            <person name="Hibbett D."/>
            <person name="Martinez A.T."/>
            <person name="Grigoriev I.V."/>
        </authorList>
    </citation>
    <scope>NUCLEOTIDE SEQUENCE</scope>
    <source>
        <strain evidence="1">CBS 506.95</strain>
    </source>
</reference>
<evidence type="ECO:0000313" key="1">
    <source>
        <dbReference type="EMBL" id="KAF9530523.1"/>
    </source>
</evidence>
<name>A0A9P6JS45_9AGAR</name>
<dbReference type="EMBL" id="MU157839">
    <property type="protein sequence ID" value="KAF9530523.1"/>
    <property type="molecule type" value="Genomic_DNA"/>
</dbReference>
<evidence type="ECO:0008006" key="3">
    <source>
        <dbReference type="Google" id="ProtNLM"/>
    </source>
</evidence>